<gene>
    <name evidence="7" type="ORF">LX15_005094</name>
</gene>
<evidence type="ECO:0000256" key="4">
    <source>
        <dbReference type="ARBA" id="ARBA00023136"/>
    </source>
</evidence>
<keyword evidence="3 5" id="KW-1133">Transmembrane helix</keyword>
<feature type="transmembrane region" description="Helical" evidence="5">
    <location>
        <begin position="77"/>
        <end position="94"/>
    </location>
</feature>
<evidence type="ECO:0000256" key="5">
    <source>
        <dbReference type="SAM" id="Phobius"/>
    </source>
</evidence>
<evidence type="ECO:0000256" key="1">
    <source>
        <dbReference type="ARBA" id="ARBA00004141"/>
    </source>
</evidence>
<name>A0ABT1I0T6_STRSD</name>
<evidence type="ECO:0000256" key="2">
    <source>
        <dbReference type="ARBA" id="ARBA00022692"/>
    </source>
</evidence>
<accession>A0ABT1I0T6</accession>
<comment type="subcellular location">
    <subcellularLocation>
        <location evidence="1">Membrane</location>
        <topology evidence="1">Multi-pass membrane protein</topology>
    </subcellularLocation>
</comment>
<keyword evidence="8" id="KW-1185">Reference proteome</keyword>
<feature type="transmembrane region" description="Helical" evidence="5">
    <location>
        <begin position="101"/>
        <end position="121"/>
    </location>
</feature>
<keyword evidence="2 5" id="KW-0812">Transmembrane</keyword>
<sequence>MVKPLLSVRRYPRRVAKPMAVGMPARWPVGDLLGTLVRFGLAAVWLVSGTLKAADPEKTYLAVQAFRLLPDALAGPVAAALPFVELGLGVLVLFGVGTRVVAVLSCLVLLAFVTGIAQAWARGLSIDCGCFGGGGEVAPGQTRYPQELARDAGFLALAVWLVVRPRSLLSVDGWLGVGRRTPAGDDGDDRDEPVPAET</sequence>
<dbReference type="InterPro" id="IPR009908">
    <property type="entry name" value="Methylamine_util_MauE"/>
</dbReference>
<keyword evidence="4 5" id="KW-0472">Membrane</keyword>
<evidence type="ECO:0000313" key="7">
    <source>
        <dbReference type="EMBL" id="MCP2261370.1"/>
    </source>
</evidence>
<feature type="domain" description="Methylamine utilisation protein MauE" evidence="6">
    <location>
        <begin position="33"/>
        <end position="163"/>
    </location>
</feature>
<comment type="caution">
    <text evidence="7">The sequence shown here is derived from an EMBL/GenBank/DDBJ whole genome shotgun (WGS) entry which is preliminary data.</text>
</comment>
<evidence type="ECO:0000259" key="6">
    <source>
        <dbReference type="Pfam" id="PF07291"/>
    </source>
</evidence>
<dbReference type="Pfam" id="PF07291">
    <property type="entry name" value="MauE"/>
    <property type="match status" value="1"/>
</dbReference>
<proteinExistence type="predicted"/>
<organism evidence="7 8">
    <name type="scientific">Streptoalloteichus tenebrarius (strain ATCC 17920 / DSM 40477 / JCM 4838 / CBS 697.72 / NBRC 16177 / NCIMB 11028 / NRRL B-12390 / A12253. 1 / ISP 5477)</name>
    <name type="common">Streptomyces tenebrarius</name>
    <dbReference type="NCBI Taxonomy" id="1933"/>
    <lineage>
        <taxon>Bacteria</taxon>
        <taxon>Bacillati</taxon>
        <taxon>Actinomycetota</taxon>
        <taxon>Actinomycetes</taxon>
        <taxon>Pseudonocardiales</taxon>
        <taxon>Pseudonocardiaceae</taxon>
        <taxon>Streptoalloteichus</taxon>
    </lineage>
</organism>
<reference evidence="7 8" key="1">
    <citation type="submission" date="2022-06" db="EMBL/GenBank/DDBJ databases">
        <title>Genomic Encyclopedia of Archaeal and Bacterial Type Strains, Phase II (KMG-II): from individual species to whole genera.</title>
        <authorList>
            <person name="Goeker M."/>
        </authorList>
    </citation>
    <scope>NUCLEOTIDE SEQUENCE [LARGE SCALE GENOMIC DNA]</scope>
    <source>
        <strain evidence="7 8">DSM 40477</strain>
    </source>
</reference>
<dbReference type="EMBL" id="JAMTCP010000040">
    <property type="protein sequence ID" value="MCP2261370.1"/>
    <property type="molecule type" value="Genomic_DNA"/>
</dbReference>
<evidence type="ECO:0000256" key="3">
    <source>
        <dbReference type="ARBA" id="ARBA00022989"/>
    </source>
</evidence>
<protein>
    <submittedName>
        <fullName evidence="7">Membrane protein YphA, DoxX/SURF4 family</fullName>
    </submittedName>
</protein>
<dbReference type="Proteomes" id="UP001205311">
    <property type="component" value="Unassembled WGS sequence"/>
</dbReference>
<evidence type="ECO:0000313" key="8">
    <source>
        <dbReference type="Proteomes" id="UP001205311"/>
    </source>
</evidence>